<dbReference type="RefSeq" id="WP_324669367.1">
    <property type="nucleotide sequence ID" value="NZ_CP141614.1"/>
</dbReference>
<name>A0ABZ1BQQ1_9FIRM</name>
<dbReference type="EMBL" id="CP141614">
    <property type="protein sequence ID" value="WRP14978.1"/>
    <property type="molecule type" value="Genomic_DNA"/>
</dbReference>
<reference evidence="2" key="1">
    <citation type="submission" date="2023-12" db="EMBL/GenBank/DDBJ databases">
        <title>Novel isolates from deep terrestrial aquifers shed light on the physiology and ecology of the class Limnochordia.</title>
        <authorList>
            <person name="Karnachuk O.V."/>
            <person name="Lukina A.P."/>
            <person name="Avakyan M.R."/>
            <person name="Kadnikov V."/>
            <person name="Begmatov S."/>
            <person name="Beletsky A.V."/>
            <person name="Mardanov A.V."/>
            <person name="Ravin N.V."/>
        </authorList>
    </citation>
    <scope>NUCLEOTIDE SEQUENCE [LARGE SCALE GENOMIC DNA]</scope>
    <source>
        <strain evidence="2">LN</strain>
    </source>
</reference>
<dbReference type="Pfam" id="PF09704">
    <property type="entry name" value="Cas_Cas5d"/>
    <property type="match status" value="1"/>
</dbReference>
<dbReference type="Proteomes" id="UP001333102">
    <property type="component" value="Chromosome"/>
</dbReference>
<accession>A0ABZ1BQQ1</accession>
<organism evidence="1 2">
    <name type="scientific">Geochorda subterranea</name>
    <dbReference type="NCBI Taxonomy" id="3109564"/>
    <lineage>
        <taxon>Bacteria</taxon>
        <taxon>Bacillati</taxon>
        <taxon>Bacillota</taxon>
        <taxon>Limnochordia</taxon>
        <taxon>Limnochordales</taxon>
        <taxon>Geochordaceae</taxon>
        <taxon>Geochorda</taxon>
    </lineage>
</organism>
<gene>
    <name evidence="1" type="ORF">VLY81_02045</name>
</gene>
<proteinExistence type="predicted"/>
<evidence type="ECO:0000313" key="2">
    <source>
        <dbReference type="Proteomes" id="UP001333102"/>
    </source>
</evidence>
<dbReference type="Gene3D" id="3.30.70.2660">
    <property type="match status" value="1"/>
</dbReference>
<sequence>MRALVMRFDAPLVSFGSVLVDQHGFIDLFPGTSMLTGLVANALGDCSVSC</sequence>
<keyword evidence="2" id="KW-1185">Reference proteome</keyword>
<protein>
    <submittedName>
        <fullName evidence="1">Type I-E CRISPR-associated protein Cas5/CasD</fullName>
    </submittedName>
</protein>
<dbReference type="InterPro" id="IPR021124">
    <property type="entry name" value="CRISPR-assoc_prot_Cas5"/>
</dbReference>
<evidence type="ECO:0000313" key="1">
    <source>
        <dbReference type="EMBL" id="WRP14978.1"/>
    </source>
</evidence>